<keyword evidence="3" id="KW-0808">Transferase</keyword>
<comment type="cofactor">
    <cofactor evidence="1">
        <name>pyridoxal 5'-phosphate</name>
        <dbReference type="ChEBI" id="CHEBI:597326"/>
    </cofactor>
</comment>
<keyword evidence="2" id="KW-0032">Aminotransferase</keyword>
<evidence type="ECO:0000256" key="1">
    <source>
        <dbReference type="ARBA" id="ARBA00001933"/>
    </source>
</evidence>
<dbReference type="GO" id="GO:0005829">
    <property type="term" value="C:cytosol"/>
    <property type="evidence" value="ECO:0007669"/>
    <property type="project" value="TreeGrafter"/>
</dbReference>
<dbReference type="GO" id="GO:0030170">
    <property type="term" value="F:pyridoxal phosphate binding"/>
    <property type="evidence" value="ECO:0007669"/>
    <property type="project" value="InterPro"/>
</dbReference>
<dbReference type="Gene3D" id="3.40.640.10">
    <property type="entry name" value="Type I PLP-dependent aspartate aminotransferase-like (Major domain)"/>
    <property type="match status" value="1"/>
</dbReference>
<dbReference type="PANTHER" id="PTHR42790:SF4">
    <property type="entry name" value="VALINE--PYRUVATE AMINOTRANSFERASE"/>
    <property type="match status" value="1"/>
</dbReference>
<accession>A0A381XEZ4</accession>
<protein>
    <recommendedName>
        <fullName evidence="5">Aminotransferase class I/classII large domain-containing protein</fullName>
    </recommendedName>
</protein>
<evidence type="ECO:0000256" key="3">
    <source>
        <dbReference type="ARBA" id="ARBA00022679"/>
    </source>
</evidence>
<dbReference type="InterPro" id="IPR050859">
    <property type="entry name" value="Class-I_PLP-dep_aminotransf"/>
</dbReference>
<dbReference type="CDD" id="cd00609">
    <property type="entry name" value="AAT_like"/>
    <property type="match status" value="1"/>
</dbReference>
<dbReference type="InterPro" id="IPR004839">
    <property type="entry name" value="Aminotransferase_I/II_large"/>
</dbReference>
<dbReference type="PANTHER" id="PTHR42790">
    <property type="entry name" value="AMINOTRANSFERASE"/>
    <property type="match status" value="1"/>
</dbReference>
<feature type="domain" description="Aminotransferase class I/classII large" evidence="5">
    <location>
        <begin position="47"/>
        <end position="404"/>
    </location>
</feature>
<evidence type="ECO:0000256" key="4">
    <source>
        <dbReference type="ARBA" id="ARBA00022898"/>
    </source>
</evidence>
<reference evidence="6" key="1">
    <citation type="submission" date="2018-05" db="EMBL/GenBank/DDBJ databases">
        <authorList>
            <person name="Lanie J.A."/>
            <person name="Ng W.-L."/>
            <person name="Kazmierczak K.M."/>
            <person name="Andrzejewski T.M."/>
            <person name="Davidsen T.M."/>
            <person name="Wayne K.J."/>
            <person name="Tettelin H."/>
            <person name="Glass J.I."/>
            <person name="Rusch D."/>
            <person name="Podicherti R."/>
            <person name="Tsui H.-C.T."/>
            <person name="Winkler M.E."/>
        </authorList>
    </citation>
    <scope>NUCLEOTIDE SEQUENCE</scope>
</reference>
<dbReference type="GO" id="GO:0009042">
    <property type="term" value="F:valine-pyruvate transaminase activity"/>
    <property type="evidence" value="ECO:0007669"/>
    <property type="project" value="TreeGrafter"/>
</dbReference>
<sequence length="418" mass="46210">MQVSKFGQHFTRNTGARELMDDLGAALAGDDPVMMLGGGNPAHIPAVEDVFRARLREVISDEHAFQRMFGNYADPAGEIKFRTALAGLLKREYGWDLGPANIALTAGSQGGFFLLFNLLAGEYPDGSHKRILLPVTPEYVGYEDLGVTENLFIAQRPSIEQMDGQMFKYHVNFADLCVGDDVSAICVSRPTNPTGNVLTDDEILQLAMIAEQHSVPLIVDNAYGMPFPQIVFTDVRPVWSKNIILCMSLSKLGLPAIRTGIVVASEEVIDALAGMNAVVNLAVSSVGAVLLQELVESGEIIKLSSGVIRPYYQERVEQTVAWVHESLAGAEYRIHKPEGALFLWLWFPGLPIGCEELYQRLKERDVLVISGHHFFPGIDKNWPHCHECIRVNYSQDRESVRQGITIIGEEIKRAYDAA</sequence>
<dbReference type="NCBIfam" id="NF006967">
    <property type="entry name" value="PRK09440.1-5"/>
    <property type="match status" value="1"/>
</dbReference>
<dbReference type="InterPro" id="IPR015424">
    <property type="entry name" value="PyrdxlP-dep_Trfase"/>
</dbReference>
<dbReference type="NCBIfam" id="NF006964">
    <property type="entry name" value="PRK09440.1-2"/>
    <property type="match status" value="1"/>
</dbReference>
<gene>
    <name evidence="6" type="ORF">METZ01_LOCUS115687</name>
</gene>
<evidence type="ECO:0000256" key="2">
    <source>
        <dbReference type="ARBA" id="ARBA00022576"/>
    </source>
</evidence>
<keyword evidence="4" id="KW-0663">Pyridoxal phosphate</keyword>
<evidence type="ECO:0000313" key="6">
    <source>
        <dbReference type="EMBL" id="SVA62833.1"/>
    </source>
</evidence>
<dbReference type="AlphaFoldDB" id="A0A381XEZ4"/>
<organism evidence="6">
    <name type="scientific">marine metagenome</name>
    <dbReference type="NCBI Taxonomy" id="408172"/>
    <lineage>
        <taxon>unclassified sequences</taxon>
        <taxon>metagenomes</taxon>
        <taxon>ecological metagenomes</taxon>
    </lineage>
</organism>
<evidence type="ECO:0000259" key="5">
    <source>
        <dbReference type="Pfam" id="PF00155"/>
    </source>
</evidence>
<dbReference type="SUPFAM" id="SSF53383">
    <property type="entry name" value="PLP-dependent transferases"/>
    <property type="match status" value="1"/>
</dbReference>
<dbReference type="Pfam" id="PF00155">
    <property type="entry name" value="Aminotran_1_2"/>
    <property type="match status" value="1"/>
</dbReference>
<name>A0A381XEZ4_9ZZZZ</name>
<dbReference type="GO" id="GO:1901605">
    <property type="term" value="P:alpha-amino acid metabolic process"/>
    <property type="evidence" value="ECO:0007669"/>
    <property type="project" value="TreeGrafter"/>
</dbReference>
<dbReference type="InterPro" id="IPR015421">
    <property type="entry name" value="PyrdxlP-dep_Trfase_major"/>
</dbReference>
<dbReference type="EMBL" id="UINC01014793">
    <property type="protein sequence ID" value="SVA62833.1"/>
    <property type="molecule type" value="Genomic_DNA"/>
</dbReference>
<proteinExistence type="predicted"/>